<dbReference type="Proteomes" id="UP001178507">
    <property type="component" value="Unassembled WGS sequence"/>
</dbReference>
<dbReference type="PANTHER" id="PTHR32114:SF2">
    <property type="entry name" value="ABC TRANSPORTER ABCH.3"/>
    <property type="match status" value="1"/>
</dbReference>
<gene>
    <name evidence="2" type="ORF">EVOR1521_LOCUS24553</name>
</gene>
<feature type="coiled-coil region" evidence="1">
    <location>
        <begin position="81"/>
        <end position="176"/>
    </location>
</feature>
<organism evidence="2 3">
    <name type="scientific">Effrenium voratum</name>
    <dbReference type="NCBI Taxonomy" id="2562239"/>
    <lineage>
        <taxon>Eukaryota</taxon>
        <taxon>Sar</taxon>
        <taxon>Alveolata</taxon>
        <taxon>Dinophyceae</taxon>
        <taxon>Suessiales</taxon>
        <taxon>Symbiodiniaceae</taxon>
        <taxon>Effrenium</taxon>
    </lineage>
</organism>
<protein>
    <submittedName>
        <fullName evidence="2">Uncharacterized protein</fullName>
    </submittedName>
</protein>
<keyword evidence="3" id="KW-1185">Reference proteome</keyword>
<dbReference type="AlphaFoldDB" id="A0AA36JAD3"/>
<name>A0AA36JAD3_9DINO</name>
<evidence type="ECO:0000313" key="2">
    <source>
        <dbReference type="EMBL" id="CAJ1401398.1"/>
    </source>
</evidence>
<dbReference type="PANTHER" id="PTHR32114">
    <property type="entry name" value="ABC TRANSPORTER ABCH.3"/>
    <property type="match status" value="1"/>
</dbReference>
<sequence length="531" mass="59536">MAALADQDWALRQEDLESSAQDGANPMHAFVHEHLLSILTPFAEHVRVLEQQVRALQDDFLEHRVTLGDCTAAQRAHEKVAQEIKEEMAQVSGKVTKSQNDVTKLIDIFSKANFERQEKLRSDVEEELGALRRKVDPLPDWCQVAEVQLAELAQKAQGAEKRLDLLKEKSSQLQESCDLNKFCFHGLSDRLEATKAVADVAHADVQRLKVVESCHHQDLSDALGRLQRRVDRTDAKAQHNLEDLKRTDDGLGDRLARAEKGLDKVTNAIESLDANMQATLLQYEEAEASEQGNLNALERLANHVHRIREELLELTHRLHGEVTSSVCELSGTVETHGEQLQHQDQQLQGLEDGSESLDAGLRKAHQLCAELNREVESVWQRAQKADDEIRSLILTQDNTGEQMEEVQQDLNQAKGRLRVAEHELEVARKELRALAVQLAATGEDLTKTASRLDLAHEYWNGFSRGLQDTEQVVFEGKSGMLQQKIEALRPRVLPSLPPSPLLTRPHSTLVGQRVDSAMDTGELKRPATSQT</sequence>
<evidence type="ECO:0000256" key="1">
    <source>
        <dbReference type="SAM" id="Coils"/>
    </source>
</evidence>
<accession>A0AA36JAD3</accession>
<proteinExistence type="predicted"/>
<reference evidence="2" key="1">
    <citation type="submission" date="2023-08" db="EMBL/GenBank/DDBJ databases">
        <authorList>
            <person name="Chen Y."/>
            <person name="Shah S."/>
            <person name="Dougan E. K."/>
            <person name="Thang M."/>
            <person name="Chan C."/>
        </authorList>
    </citation>
    <scope>NUCLEOTIDE SEQUENCE</scope>
</reference>
<feature type="coiled-coil region" evidence="1">
    <location>
        <begin position="396"/>
        <end position="437"/>
    </location>
</feature>
<dbReference type="EMBL" id="CAUJNA010003413">
    <property type="protein sequence ID" value="CAJ1401398.1"/>
    <property type="molecule type" value="Genomic_DNA"/>
</dbReference>
<keyword evidence="1" id="KW-0175">Coiled coil</keyword>
<feature type="coiled-coil region" evidence="1">
    <location>
        <begin position="255"/>
        <end position="317"/>
    </location>
</feature>
<evidence type="ECO:0000313" key="3">
    <source>
        <dbReference type="Proteomes" id="UP001178507"/>
    </source>
</evidence>
<comment type="caution">
    <text evidence="2">The sequence shown here is derived from an EMBL/GenBank/DDBJ whole genome shotgun (WGS) entry which is preliminary data.</text>
</comment>
<dbReference type="SUPFAM" id="SSF57997">
    <property type="entry name" value="Tropomyosin"/>
    <property type="match status" value="2"/>
</dbReference>